<dbReference type="SUPFAM" id="SSF53474">
    <property type="entry name" value="alpha/beta-Hydrolases"/>
    <property type="match status" value="1"/>
</dbReference>
<dbReference type="InterPro" id="IPR000073">
    <property type="entry name" value="AB_hydrolase_1"/>
</dbReference>
<dbReference type="AlphaFoldDB" id="A0A221T2H0"/>
<keyword evidence="3" id="KW-1185">Reference proteome</keyword>
<keyword evidence="2" id="KW-0378">Hydrolase</keyword>
<protein>
    <submittedName>
        <fullName evidence="2">Alpha/beta hydrolase</fullName>
    </submittedName>
</protein>
<dbReference type="Proteomes" id="UP000259030">
    <property type="component" value="Plasmid pDFI2"/>
</dbReference>
<evidence type="ECO:0000259" key="1">
    <source>
        <dbReference type="Pfam" id="PF12697"/>
    </source>
</evidence>
<proteinExistence type="predicted"/>
<dbReference type="Gene3D" id="3.40.50.1820">
    <property type="entry name" value="alpha/beta hydrolase"/>
    <property type="match status" value="1"/>
</dbReference>
<feature type="domain" description="AB hydrolase-1" evidence="1">
    <location>
        <begin position="32"/>
        <end position="251"/>
    </location>
</feature>
<evidence type="ECO:0000313" key="3">
    <source>
        <dbReference type="Proteomes" id="UP000259030"/>
    </source>
</evidence>
<dbReference type="Pfam" id="PF12697">
    <property type="entry name" value="Abhydrolase_6"/>
    <property type="match status" value="1"/>
</dbReference>
<sequence length="266" mass="28162">MSAEPEAFLHDVGGIPLEVQRAGPGPQEAPTLVFLHEGLGSAGLWRDFPARLAAATGCGWMAYSRAGYGRSGPAALPRPVTYLHHEALDVLPEVLRALDVREHMLVGHSDGGSVALIHAGAAALPGLRGVVTEAAHVFNEELSRQGIREAVAAYEAGDLRGRLARHHDHVDVAFRGWSDTWLSDAFLTWNLEAYLPGIRVPALVMQGLDDGYGTPAQVEAIVRGIGPHAEALLLPGCGHTPHREAPDVTLAAMAAFVTRVTGRGAV</sequence>
<dbReference type="GO" id="GO:0016787">
    <property type="term" value="F:hydrolase activity"/>
    <property type="evidence" value="ECO:0007669"/>
    <property type="project" value="UniProtKB-KW"/>
</dbReference>
<organism evidence="2 3">
    <name type="scientific">Deinococcus ficus</name>
    <dbReference type="NCBI Taxonomy" id="317577"/>
    <lineage>
        <taxon>Bacteria</taxon>
        <taxon>Thermotogati</taxon>
        <taxon>Deinococcota</taxon>
        <taxon>Deinococci</taxon>
        <taxon>Deinococcales</taxon>
        <taxon>Deinococcaceae</taxon>
        <taxon>Deinococcus</taxon>
    </lineage>
</organism>
<dbReference type="PANTHER" id="PTHR43689:SF8">
    <property type="entry name" value="ALPHA_BETA-HYDROLASES SUPERFAMILY PROTEIN"/>
    <property type="match status" value="1"/>
</dbReference>
<name>A0A221T2H0_9DEIO</name>
<dbReference type="KEGG" id="dfc:DFI_17945"/>
<dbReference type="PANTHER" id="PTHR43689">
    <property type="entry name" value="HYDROLASE"/>
    <property type="match status" value="1"/>
</dbReference>
<reference evidence="2 3" key="1">
    <citation type="submission" date="2017-05" db="EMBL/GenBank/DDBJ databases">
        <title>The complete genome sequence of Deinococcus ficus isolated from the rhizosphere of the Ficus religiosa L. in Taiwan.</title>
        <authorList>
            <person name="Wu K.-M."/>
            <person name="Liao T.-L."/>
            <person name="Liu Y.-M."/>
            <person name="Young C.-C."/>
            <person name="Tsai S.-F."/>
        </authorList>
    </citation>
    <scope>NUCLEOTIDE SEQUENCE [LARGE SCALE GENOMIC DNA]</scope>
    <source>
        <strain evidence="2 3">CC-FR2-10</strain>
        <plasmid evidence="3">pdfi2</plasmid>
    </source>
</reference>
<accession>A0A221T2H0</accession>
<dbReference type="STRING" id="317577.GCA_000419625_03320"/>
<evidence type="ECO:0000313" key="2">
    <source>
        <dbReference type="EMBL" id="ASN83056.1"/>
    </source>
</evidence>
<keyword evidence="2" id="KW-0614">Plasmid</keyword>
<gene>
    <name evidence="2" type="ORF">DFI_17945</name>
</gene>
<dbReference type="EMBL" id="CP021083">
    <property type="protein sequence ID" value="ASN83056.1"/>
    <property type="molecule type" value="Genomic_DNA"/>
</dbReference>
<geneLocation type="plasmid" evidence="3">
    <name>pdfi2</name>
</geneLocation>
<dbReference type="InterPro" id="IPR029058">
    <property type="entry name" value="AB_hydrolase_fold"/>
</dbReference>
<dbReference type="RefSeq" id="WP_027462267.1">
    <property type="nucleotide sequence ID" value="NZ_CP021083.1"/>
</dbReference>